<name>A0ABR7NIH2_9FIRM</name>
<evidence type="ECO:0000313" key="2">
    <source>
        <dbReference type="Proteomes" id="UP000658131"/>
    </source>
</evidence>
<gene>
    <name evidence="1" type="ORF">H8717_07325</name>
</gene>
<proteinExistence type="predicted"/>
<sequence>MKLMISACLMGTRCRYDGGAYDSMVLQNRLEKCTLIPVCPEQLGGLPTPRSPAERVGERVRNREGADVTADFFAGAGAALDLARREGCRCALLKERSPSCGSSIIYDGSFTGKRIPGEGVTTALLRRSGITVFSENQLEELLAWIAAQGS</sequence>
<dbReference type="RefSeq" id="WP_262399755.1">
    <property type="nucleotide sequence ID" value="NZ_JACRTB010000009.1"/>
</dbReference>
<reference evidence="1 2" key="1">
    <citation type="submission" date="2020-08" db="EMBL/GenBank/DDBJ databases">
        <title>Genome public.</title>
        <authorList>
            <person name="Liu C."/>
            <person name="Sun Q."/>
        </authorList>
    </citation>
    <scope>NUCLEOTIDE SEQUENCE [LARGE SCALE GENOMIC DNA]</scope>
    <source>
        <strain evidence="1 2">BX1</strain>
    </source>
</reference>
<evidence type="ECO:0000313" key="1">
    <source>
        <dbReference type="EMBL" id="MBC8576214.1"/>
    </source>
</evidence>
<dbReference type="PANTHER" id="PTHR30087">
    <property type="entry name" value="INNER MEMBRANE PROTEIN"/>
    <property type="match status" value="1"/>
</dbReference>
<keyword evidence="2" id="KW-1185">Reference proteome</keyword>
<dbReference type="InterPro" id="IPR007553">
    <property type="entry name" value="2-thiour_desulf"/>
</dbReference>
<dbReference type="Proteomes" id="UP000658131">
    <property type="component" value="Unassembled WGS sequence"/>
</dbReference>
<organism evidence="1 2">
    <name type="scientific">Yanshouia hominis</name>
    <dbReference type="NCBI Taxonomy" id="2763673"/>
    <lineage>
        <taxon>Bacteria</taxon>
        <taxon>Bacillati</taxon>
        <taxon>Bacillota</taxon>
        <taxon>Clostridia</taxon>
        <taxon>Eubacteriales</taxon>
        <taxon>Oscillospiraceae</taxon>
        <taxon>Yanshouia</taxon>
    </lineage>
</organism>
<comment type="caution">
    <text evidence="1">The sequence shown here is derived from an EMBL/GenBank/DDBJ whole genome shotgun (WGS) entry which is preliminary data.</text>
</comment>
<dbReference type="Pfam" id="PF04463">
    <property type="entry name" value="2-thiour_desulf"/>
    <property type="match status" value="1"/>
</dbReference>
<protein>
    <submittedName>
        <fullName evidence="1">DUF523 domain-containing protein</fullName>
    </submittedName>
</protein>
<dbReference type="EMBL" id="JACRTB010000009">
    <property type="protein sequence ID" value="MBC8576214.1"/>
    <property type="molecule type" value="Genomic_DNA"/>
</dbReference>
<accession>A0ABR7NIH2</accession>
<dbReference type="PANTHER" id="PTHR30087:SF1">
    <property type="entry name" value="HYPOTHETICAL CYTOSOLIC PROTEIN"/>
    <property type="match status" value="1"/>
</dbReference>